<protein>
    <recommendedName>
        <fullName evidence="3">tRNA/rRNA methyltransferase SpoU type domain-containing protein</fullName>
    </recommendedName>
</protein>
<name>A0A1F5ZW84_9BACT</name>
<dbReference type="Proteomes" id="UP000176923">
    <property type="component" value="Unassembled WGS sequence"/>
</dbReference>
<feature type="domain" description="tRNA/rRNA methyltransferase SpoU type" evidence="3">
    <location>
        <begin position="27"/>
        <end position="199"/>
    </location>
</feature>
<dbReference type="SUPFAM" id="SSF75217">
    <property type="entry name" value="alpha/beta knot"/>
    <property type="match status" value="1"/>
</dbReference>
<dbReference type="InterPro" id="IPR029026">
    <property type="entry name" value="tRNA_m1G_MTases_N"/>
</dbReference>
<dbReference type="InterPro" id="IPR001537">
    <property type="entry name" value="SpoU_MeTrfase"/>
</dbReference>
<dbReference type="Gene3D" id="3.40.1280.10">
    <property type="match status" value="1"/>
</dbReference>
<dbReference type="GO" id="GO:0006396">
    <property type="term" value="P:RNA processing"/>
    <property type="evidence" value="ECO:0007669"/>
    <property type="project" value="InterPro"/>
</dbReference>
<dbReference type="AlphaFoldDB" id="A0A1F5ZW84"/>
<proteinExistence type="predicted"/>
<comment type="caution">
    <text evidence="4">The sequence shown here is derived from an EMBL/GenBank/DDBJ whole genome shotgun (WGS) entry which is preliminary data.</text>
</comment>
<reference evidence="4 5" key="1">
    <citation type="journal article" date="2016" name="Nat. Commun.">
        <title>Thousands of microbial genomes shed light on interconnected biogeochemical processes in an aquifer system.</title>
        <authorList>
            <person name="Anantharaman K."/>
            <person name="Brown C.T."/>
            <person name="Hug L.A."/>
            <person name="Sharon I."/>
            <person name="Castelle C.J."/>
            <person name="Probst A.J."/>
            <person name="Thomas B.C."/>
            <person name="Singh A."/>
            <person name="Wilkins M.J."/>
            <person name="Karaoz U."/>
            <person name="Brodie E.L."/>
            <person name="Williams K.H."/>
            <person name="Hubbard S.S."/>
            <person name="Banfield J.F."/>
        </authorList>
    </citation>
    <scope>NUCLEOTIDE SEQUENCE [LARGE SCALE GENOMIC DNA]</scope>
</reference>
<evidence type="ECO:0000256" key="1">
    <source>
        <dbReference type="ARBA" id="ARBA00022603"/>
    </source>
</evidence>
<evidence type="ECO:0000259" key="3">
    <source>
        <dbReference type="Pfam" id="PF00588"/>
    </source>
</evidence>
<accession>A0A1F5ZW84</accession>
<evidence type="ECO:0000313" key="5">
    <source>
        <dbReference type="Proteomes" id="UP000176923"/>
    </source>
</evidence>
<keyword evidence="1" id="KW-0489">Methyltransferase</keyword>
<dbReference type="GO" id="GO:0032259">
    <property type="term" value="P:methylation"/>
    <property type="evidence" value="ECO:0007669"/>
    <property type="project" value="UniProtKB-KW"/>
</dbReference>
<dbReference type="STRING" id="1798382.A3D77_01040"/>
<dbReference type="GO" id="GO:0008173">
    <property type="term" value="F:RNA methyltransferase activity"/>
    <property type="evidence" value="ECO:0007669"/>
    <property type="project" value="InterPro"/>
</dbReference>
<dbReference type="EMBL" id="MFJL01000012">
    <property type="protein sequence ID" value="OGG16402.1"/>
    <property type="molecule type" value="Genomic_DNA"/>
</dbReference>
<evidence type="ECO:0000256" key="2">
    <source>
        <dbReference type="ARBA" id="ARBA00022679"/>
    </source>
</evidence>
<dbReference type="InterPro" id="IPR029028">
    <property type="entry name" value="Alpha/beta_knot_MTases"/>
</dbReference>
<dbReference type="PANTHER" id="PTHR43191:SF2">
    <property type="entry name" value="RRNA METHYLTRANSFERASE 3, MITOCHONDRIAL"/>
    <property type="match status" value="1"/>
</dbReference>
<sequence>MLKFNSSQLRTSPVDENIKKSIRKNPIYIICDNVLDTYNVGAIFRLADAVAAEKVFLCAGTETPPNPKIKKASVNTWDWVEWEYCETAILAISKIKMLNCHPESDSDRMKDPVGIKSARDSSRSLRMTSKIMVVSIEQNKKSVPLKDFKPEFPIALVVGNETYGVSKEVLDISDEIVELPMYGINTSLNVMVTLGIVLYRVIEFL</sequence>
<gene>
    <name evidence="4" type="ORF">A3D77_01040</name>
</gene>
<dbReference type="GO" id="GO:0003723">
    <property type="term" value="F:RNA binding"/>
    <property type="evidence" value="ECO:0007669"/>
    <property type="project" value="InterPro"/>
</dbReference>
<evidence type="ECO:0000313" key="4">
    <source>
        <dbReference type="EMBL" id="OGG16402.1"/>
    </source>
</evidence>
<organism evidence="4 5">
    <name type="scientific">Candidatus Gottesmanbacteria bacterium RIFCSPHIGHO2_02_FULL_39_11</name>
    <dbReference type="NCBI Taxonomy" id="1798382"/>
    <lineage>
        <taxon>Bacteria</taxon>
        <taxon>Candidatus Gottesmaniibacteriota</taxon>
    </lineage>
</organism>
<dbReference type="Pfam" id="PF00588">
    <property type="entry name" value="SpoU_methylase"/>
    <property type="match status" value="1"/>
</dbReference>
<dbReference type="InterPro" id="IPR051259">
    <property type="entry name" value="rRNA_Methyltransferase"/>
</dbReference>
<dbReference type="PANTHER" id="PTHR43191">
    <property type="entry name" value="RRNA METHYLTRANSFERASE 3"/>
    <property type="match status" value="1"/>
</dbReference>
<keyword evidence="2" id="KW-0808">Transferase</keyword>